<dbReference type="AlphaFoldDB" id="A9F709"/>
<accession>A9F709</accession>
<reference evidence="1 2" key="1">
    <citation type="journal article" date="2007" name="Nat. Biotechnol.">
        <title>Complete genome sequence of the myxobacterium Sorangium cellulosum.</title>
        <authorList>
            <person name="Schneiker S."/>
            <person name="Perlova O."/>
            <person name="Kaiser O."/>
            <person name="Gerth K."/>
            <person name="Alici A."/>
            <person name="Altmeyer M.O."/>
            <person name="Bartels D."/>
            <person name="Bekel T."/>
            <person name="Beyer S."/>
            <person name="Bode E."/>
            <person name="Bode H.B."/>
            <person name="Bolten C.J."/>
            <person name="Choudhuri J.V."/>
            <person name="Doss S."/>
            <person name="Elnakady Y.A."/>
            <person name="Frank B."/>
            <person name="Gaigalat L."/>
            <person name="Goesmann A."/>
            <person name="Groeger C."/>
            <person name="Gross F."/>
            <person name="Jelsbak L."/>
            <person name="Jelsbak L."/>
            <person name="Kalinowski J."/>
            <person name="Kegler C."/>
            <person name="Knauber T."/>
            <person name="Konietzny S."/>
            <person name="Kopp M."/>
            <person name="Krause L."/>
            <person name="Krug D."/>
            <person name="Linke B."/>
            <person name="Mahmud T."/>
            <person name="Martinez-Arias R."/>
            <person name="McHardy A.C."/>
            <person name="Merai M."/>
            <person name="Meyer F."/>
            <person name="Mormann S."/>
            <person name="Munoz-Dorado J."/>
            <person name="Perez J."/>
            <person name="Pradella S."/>
            <person name="Rachid S."/>
            <person name="Raddatz G."/>
            <person name="Rosenau F."/>
            <person name="Rueckert C."/>
            <person name="Sasse F."/>
            <person name="Scharfe M."/>
            <person name="Schuster S.C."/>
            <person name="Suen G."/>
            <person name="Treuner-Lange A."/>
            <person name="Velicer G.J."/>
            <person name="Vorholter F.-J."/>
            <person name="Weissman K.J."/>
            <person name="Welch R.D."/>
            <person name="Wenzel S.C."/>
            <person name="Whitworth D.E."/>
            <person name="Wilhelm S."/>
            <person name="Wittmann C."/>
            <person name="Bloecker H."/>
            <person name="Puehler A."/>
            <person name="Mueller R."/>
        </authorList>
    </citation>
    <scope>NUCLEOTIDE SEQUENCE [LARGE SCALE GENOMIC DNA]</scope>
    <source>
        <strain evidence="2">So ce56</strain>
    </source>
</reference>
<dbReference type="Pfam" id="PF01186">
    <property type="entry name" value="Lysyl_oxidase"/>
    <property type="match status" value="2"/>
</dbReference>
<protein>
    <submittedName>
        <fullName evidence="1">Lysyl oxidase-like</fullName>
    </submittedName>
</protein>
<evidence type="ECO:0000313" key="1">
    <source>
        <dbReference type="EMBL" id="CAN91490.1"/>
    </source>
</evidence>
<organism evidence="1 2">
    <name type="scientific">Sorangium cellulosum (strain So ce56)</name>
    <name type="common">Polyangium cellulosum (strain So ce56)</name>
    <dbReference type="NCBI Taxonomy" id="448385"/>
    <lineage>
        <taxon>Bacteria</taxon>
        <taxon>Pseudomonadati</taxon>
        <taxon>Myxococcota</taxon>
        <taxon>Polyangia</taxon>
        <taxon>Polyangiales</taxon>
        <taxon>Polyangiaceae</taxon>
        <taxon>Sorangium</taxon>
    </lineage>
</organism>
<dbReference type="KEGG" id="scl:sce1332"/>
<evidence type="ECO:0000313" key="2">
    <source>
        <dbReference type="Proteomes" id="UP000002139"/>
    </source>
</evidence>
<dbReference type="InterPro" id="IPR001695">
    <property type="entry name" value="Lysyl_oxidase"/>
</dbReference>
<dbReference type="Proteomes" id="UP000002139">
    <property type="component" value="Chromosome"/>
</dbReference>
<dbReference type="HOGENOM" id="CLU_337353_0_0_7"/>
<dbReference type="InterPro" id="IPR021655">
    <property type="entry name" value="Put_metal-bd"/>
</dbReference>
<keyword evidence="2" id="KW-1185">Reference proteome</keyword>
<dbReference type="GO" id="GO:0004720">
    <property type="term" value="F:protein-lysine 6-oxidase activity"/>
    <property type="evidence" value="ECO:0007669"/>
    <property type="project" value="TreeGrafter"/>
</dbReference>
<dbReference type="OrthoDB" id="5480226at2"/>
<dbReference type="InterPro" id="IPR050912">
    <property type="entry name" value="LOX-like_protein"/>
</dbReference>
<gene>
    <name evidence="1" type="ordered locus">sce1332</name>
</gene>
<dbReference type="GO" id="GO:0005615">
    <property type="term" value="C:extracellular space"/>
    <property type="evidence" value="ECO:0007669"/>
    <property type="project" value="TreeGrafter"/>
</dbReference>
<name>A9F709_SORC5</name>
<dbReference type="PANTHER" id="PTHR45817">
    <property type="entry name" value="LYSYL OXIDASE-LIKE-RELATED"/>
    <property type="match status" value="1"/>
</dbReference>
<dbReference type="Pfam" id="PF11617">
    <property type="entry name" value="Cu-binding_MopE"/>
    <property type="match status" value="2"/>
</dbReference>
<dbReference type="GO" id="GO:0005507">
    <property type="term" value="F:copper ion binding"/>
    <property type="evidence" value="ECO:0007669"/>
    <property type="project" value="InterPro"/>
</dbReference>
<dbReference type="PANTHER" id="PTHR45817:SF4">
    <property type="entry name" value="LYSYL OXIDASE-LIKE-RELATED"/>
    <property type="match status" value="1"/>
</dbReference>
<dbReference type="BioCyc" id="SCEL448385:SCE_RS06895-MONOMER"/>
<dbReference type="PRINTS" id="PR00074">
    <property type="entry name" value="LYSYLOXIDASE"/>
</dbReference>
<dbReference type="EMBL" id="AM746676">
    <property type="protein sequence ID" value="CAN91490.1"/>
    <property type="molecule type" value="Genomic_DNA"/>
</dbReference>
<dbReference type="eggNOG" id="COG3591">
    <property type="taxonomic scope" value="Bacteria"/>
</dbReference>
<sequence>MLRGRALELPSTARAPTMRALLRCAQRRRDTARFTPLLDRPHPVTMKKLVRTLLIGTLLAAAACGDGEPPSGSAGDGGSGNGGVSGSVRCPGSDIVCPGGARCQIDAEGKPSGCAAACDEARACGDAACCSPGAACVRGGCKAADLVLGPPERGEPVTFATVRVDEDACELLHGCFGASGRRALMRFHVSLENAGDVPLDLGVPSESDVFEPNFCEDSYVVPRFFRARLRQGGAVVAEAELDGRCVAMPGGQYGCDAQGLGPGEHVEQPGTLACNALDVTGVPAGLYEIEITVNPNRTLAEARFDNNTIVLPVDYPACDGAICGGACCPSGHACEAGVCIVPDLRPDRQRIVDTIRFSYQTFPRDACELMERCVGGPGRRHLLEFEGRVENAGPGHLDPGPEFNSPLFEYAQCHQHFHFLDFTDYRLVDAEGEVVSLGHKQAFCLVDMEPLDPSSPAPRGYPTSGGMGCNFLSAGWADTYDVGTPCQWVDVTDVPEGDYTLRVTVNPVGAIAEQAIENNVVEVPVHVPAFAPCEPEPEICGDAVDQDCDGLPDDGCEGEGCASPVPEVCGNAVDENCNGVADDGCAPIPGADSCETPGELAGSMDYAAEITAGNTSGVALPCGGGGGGEVFFRFTLPSDEVVYLGTLASDVDTALAVLEGDGCGGPPVGCAASSCGDAAPGAHLAARLRAGTYTVVVKAAHPEALGTVRLRFQRASCLGERAGVISGSGLISGDTTGAPIPPSSLCGASSPEQTFYVPVCPGMSTVVSSCGLTDFPMTIKTADDACNPINIECFGPLSACAGEREGVNSRIYGARPGGSLGAITVKGRTPVDFGPYQLFVAPFQ</sequence>
<dbReference type="STRING" id="448385.sce1332"/>
<proteinExistence type="predicted"/>